<dbReference type="Proteomes" id="UP000055702">
    <property type="component" value="Unassembled WGS sequence"/>
</dbReference>
<dbReference type="RefSeq" id="WP_059745922.1">
    <property type="nucleotide sequence ID" value="NZ_JBBMQR010000009.1"/>
</dbReference>
<keyword evidence="1" id="KW-0812">Transmembrane</keyword>
<evidence type="ECO:0000256" key="1">
    <source>
        <dbReference type="SAM" id="Phobius"/>
    </source>
</evidence>
<keyword evidence="1" id="KW-1133">Transmembrane helix</keyword>
<feature type="transmembrane region" description="Helical" evidence="1">
    <location>
        <begin position="35"/>
        <end position="54"/>
    </location>
</feature>
<name>A0A106C0U4_SHEFR</name>
<organism evidence="2">
    <name type="scientific">Shewanella frigidimarina</name>
    <dbReference type="NCBI Taxonomy" id="56812"/>
    <lineage>
        <taxon>Bacteria</taxon>
        <taxon>Pseudomonadati</taxon>
        <taxon>Pseudomonadota</taxon>
        <taxon>Gammaproteobacteria</taxon>
        <taxon>Alteromonadales</taxon>
        <taxon>Shewanellaceae</taxon>
        <taxon>Shewanella</taxon>
    </lineage>
</organism>
<sequence>MWPKSVAAFLWGLLLAISLMLIVFRTLPAAVDVKLFVGLMLGFCVWVGVMTFCYSRNSAKAASVVCAKWLVASSLINTLLFFSQT</sequence>
<gene>
    <name evidence="2" type="ORF">AWJ07_05675</name>
</gene>
<evidence type="ECO:0000313" key="3">
    <source>
        <dbReference type="Proteomes" id="UP000055702"/>
    </source>
</evidence>
<evidence type="ECO:0000313" key="2">
    <source>
        <dbReference type="EMBL" id="KVX02059.1"/>
    </source>
</evidence>
<accession>A0A106C0U4</accession>
<dbReference type="AlphaFoldDB" id="A0A106C0U4"/>
<dbReference type="EMBL" id="LRDC01000018">
    <property type="protein sequence ID" value="KVX02059.1"/>
    <property type="molecule type" value="Genomic_DNA"/>
</dbReference>
<feature type="transmembrane region" description="Helical" evidence="1">
    <location>
        <begin position="61"/>
        <end position="82"/>
    </location>
</feature>
<reference evidence="2 3" key="1">
    <citation type="submission" date="2016-01" db="EMBL/GenBank/DDBJ databases">
        <title>Draft genome of the antarctic isolate Shewanella frigidimarina Ag06-30.</title>
        <authorList>
            <person name="Parmeciano Di Noto G."/>
            <person name="Vazquez S."/>
            <person name="Mac Cormack W."/>
            <person name="Iriarte A."/>
            <person name="Quiroga C."/>
        </authorList>
    </citation>
    <scope>NUCLEOTIDE SEQUENCE [LARGE SCALE GENOMIC DNA]</scope>
    <source>
        <strain evidence="2 3">Ag06-30</strain>
    </source>
</reference>
<comment type="caution">
    <text evidence="2">The sequence shown here is derived from an EMBL/GenBank/DDBJ whole genome shotgun (WGS) entry which is preliminary data.</text>
</comment>
<protein>
    <submittedName>
        <fullName evidence="2">Uncharacterized protein</fullName>
    </submittedName>
</protein>
<keyword evidence="1" id="KW-0472">Membrane</keyword>
<proteinExistence type="predicted"/>